<proteinExistence type="predicted"/>
<dbReference type="OrthoDB" id="6400170at2"/>
<feature type="domain" description="HTH marR-type" evidence="4">
    <location>
        <begin position="6"/>
        <end position="138"/>
    </location>
</feature>
<evidence type="ECO:0000256" key="2">
    <source>
        <dbReference type="ARBA" id="ARBA00023125"/>
    </source>
</evidence>
<dbReference type="SUPFAM" id="SSF46785">
    <property type="entry name" value="Winged helix' DNA-binding domain"/>
    <property type="match status" value="1"/>
</dbReference>
<evidence type="ECO:0000313" key="6">
    <source>
        <dbReference type="Proteomes" id="UP000031366"/>
    </source>
</evidence>
<dbReference type="RefSeq" id="WP_039634724.1">
    <property type="nucleotide sequence ID" value="NZ_AYSO01000018.1"/>
</dbReference>
<dbReference type="SMART" id="SM00347">
    <property type="entry name" value="HTH_MARR"/>
    <property type="match status" value="1"/>
</dbReference>
<sequence>MNFHESDSLYHVFYQVIRLHYYRTHTQLDKIGLYPGQPPMLHVLYMKDGQSQKELASKLEIKPATITVMLNRMEKSKLVERRQDPEDQRISRVYLTEYGREICKEMNEIVKNIESECFSNFTMEEQVLLRRLLMQMRDNLLKVCDKKVGM</sequence>
<reference evidence="5 6" key="1">
    <citation type="journal article" date="2015" name="Infect. Genet. Evol.">
        <title>Genomic sequences of six botulinum neurotoxin-producing strains representing three clostridial species illustrate the mobility and diversity of botulinum neurotoxin genes.</title>
        <authorList>
            <person name="Smith T.J."/>
            <person name="Hill K.K."/>
            <person name="Xie G."/>
            <person name="Foley B.T."/>
            <person name="Williamson C.H."/>
            <person name="Foster J.T."/>
            <person name="Johnson S.L."/>
            <person name="Chertkov O."/>
            <person name="Teshima H."/>
            <person name="Gibbons H.S."/>
            <person name="Johnsky L.A."/>
            <person name="Karavis M.A."/>
            <person name="Smith L.A."/>
        </authorList>
    </citation>
    <scope>NUCLEOTIDE SEQUENCE [LARGE SCALE GENOMIC DNA]</scope>
    <source>
        <strain evidence="5 6">CDC 2741</strain>
    </source>
</reference>
<evidence type="ECO:0000256" key="3">
    <source>
        <dbReference type="ARBA" id="ARBA00023163"/>
    </source>
</evidence>
<dbReference type="Gene3D" id="1.10.10.10">
    <property type="entry name" value="Winged helix-like DNA-binding domain superfamily/Winged helix DNA-binding domain"/>
    <property type="match status" value="1"/>
</dbReference>
<dbReference type="PRINTS" id="PR00598">
    <property type="entry name" value="HTHMARR"/>
</dbReference>
<dbReference type="EMBL" id="AYSO01000018">
    <property type="protein sequence ID" value="KIE45846.1"/>
    <property type="molecule type" value="Genomic_DNA"/>
</dbReference>
<dbReference type="Proteomes" id="UP000031366">
    <property type="component" value="Unassembled WGS sequence"/>
</dbReference>
<protein>
    <recommendedName>
        <fullName evidence="4">HTH marR-type domain-containing protein</fullName>
    </recommendedName>
</protein>
<evidence type="ECO:0000313" key="5">
    <source>
        <dbReference type="EMBL" id="KIE45846.1"/>
    </source>
</evidence>
<evidence type="ECO:0000259" key="4">
    <source>
        <dbReference type="PROSITE" id="PS50995"/>
    </source>
</evidence>
<dbReference type="GO" id="GO:0003700">
    <property type="term" value="F:DNA-binding transcription factor activity"/>
    <property type="evidence" value="ECO:0007669"/>
    <property type="project" value="InterPro"/>
</dbReference>
<dbReference type="InterPro" id="IPR036388">
    <property type="entry name" value="WH-like_DNA-bd_sf"/>
</dbReference>
<dbReference type="AlphaFoldDB" id="A0A0C1R5T3"/>
<gene>
    <name evidence="5" type="ORF">U732_2398</name>
</gene>
<dbReference type="PANTHER" id="PTHR42756">
    <property type="entry name" value="TRANSCRIPTIONAL REGULATOR, MARR"/>
    <property type="match status" value="1"/>
</dbReference>
<dbReference type="InterPro" id="IPR036390">
    <property type="entry name" value="WH_DNA-bd_sf"/>
</dbReference>
<dbReference type="PROSITE" id="PS50995">
    <property type="entry name" value="HTH_MARR_2"/>
    <property type="match status" value="1"/>
</dbReference>
<organism evidence="5 6">
    <name type="scientific">Clostridium argentinense CDC 2741</name>
    <dbReference type="NCBI Taxonomy" id="1418104"/>
    <lineage>
        <taxon>Bacteria</taxon>
        <taxon>Bacillati</taxon>
        <taxon>Bacillota</taxon>
        <taxon>Clostridia</taxon>
        <taxon>Eubacteriales</taxon>
        <taxon>Clostridiaceae</taxon>
        <taxon>Clostridium</taxon>
    </lineage>
</organism>
<keyword evidence="6" id="KW-1185">Reference proteome</keyword>
<comment type="caution">
    <text evidence="5">The sequence shown here is derived from an EMBL/GenBank/DDBJ whole genome shotgun (WGS) entry which is preliminary data.</text>
</comment>
<dbReference type="GO" id="GO:0003677">
    <property type="term" value="F:DNA binding"/>
    <property type="evidence" value="ECO:0007669"/>
    <property type="project" value="UniProtKB-KW"/>
</dbReference>
<dbReference type="PANTHER" id="PTHR42756:SF1">
    <property type="entry name" value="TRANSCRIPTIONAL REPRESSOR OF EMRAB OPERON"/>
    <property type="match status" value="1"/>
</dbReference>
<dbReference type="InterPro" id="IPR000835">
    <property type="entry name" value="HTH_MarR-typ"/>
</dbReference>
<keyword evidence="2" id="KW-0238">DNA-binding</keyword>
<accession>A0A0C1R5T3</accession>
<dbReference type="Pfam" id="PF01047">
    <property type="entry name" value="MarR"/>
    <property type="match status" value="1"/>
</dbReference>
<evidence type="ECO:0000256" key="1">
    <source>
        <dbReference type="ARBA" id="ARBA00023015"/>
    </source>
</evidence>
<name>A0A0C1R5T3_9CLOT</name>
<dbReference type="STRING" id="29341.RSJ17_02415"/>
<keyword evidence="3" id="KW-0804">Transcription</keyword>
<keyword evidence="1" id="KW-0805">Transcription regulation</keyword>